<name>A0A1Y0D7B6_9GAMM</name>
<dbReference type="SUPFAM" id="SSF160980">
    <property type="entry name" value="SSO1389-like"/>
    <property type="match status" value="1"/>
</dbReference>
<dbReference type="NCBIfam" id="TIGR02221">
    <property type="entry name" value="cas_TM1812"/>
    <property type="match status" value="1"/>
</dbReference>
<dbReference type="OrthoDB" id="5793884at2"/>
<evidence type="ECO:0000313" key="1">
    <source>
        <dbReference type="EMBL" id="ART83443.1"/>
    </source>
</evidence>
<dbReference type="Proteomes" id="UP000243937">
    <property type="component" value="Chromosome"/>
</dbReference>
<accession>A0A1Y0D7B6</accession>
<evidence type="ECO:0000313" key="2">
    <source>
        <dbReference type="Proteomes" id="UP000243937"/>
    </source>
</evidence>
<dbReference type="AlphaFoldDB" id="A0A1Y0D7B6"/>
<gene>
    <name evidence="1" type="ORF">CBP31_13095</name>
</gene>
<sequence>MSTLLTFIGRGAANRTGGVGRYQALNYLLPDGQLTASVTYLGEALITRYQPQRLVVAGTSGSMWDQLLTQLSGQWSEDEQLALIESVDEKNVTPAQLTSLEQALMTSTGRQVSLVLLPDTATPAAQAEFIVTLCAAVKQGESLIIDVTHGFRFMPILALTCLQYLQYIKGVEIEEMLYGALDGDKGEVFSLNNVLQLSGWVRALGQFDHSGDFSVFGPLLKREGWDNDKINELLRAAFYERITNATKAAQSAQNVLRADFDGAMAELIQPQLNARLQWISETGRGARERALAHQYLQRHDYLRAVIYAQEGLISSHLYSEKADEHNFDARDEAKRTLADNAADFRLLSQLRNNLAHGVRSHNNHINKLLSDEATLQKELARLFKALKV</sequence>
<reference evidence="1 2" key="1">
    <citation type="journal article" date="2014" name="Int. J. Syst. Evol. Microbiol.">
        <title>Oceanisphaera profunda sp. nov., a marine bacterium isolated from deep-sea sediment, and emended description of the genus Oceanisphaera.</title>
        <authorList>
            <person name="Xu Z."/>
            <person name="Zhang X.Y."/>
            <person name="Su H.N."/>
            <person name="Yu Z.C."/>
            <person name="Liu C."/>
            <person name="Li H."/>
            <person name="Chen X.L."/>
            <person name="Song X.Y."/>
            <person name="Xie B.B."/>
            <person name="Qin Q.L."/>
            <person name="Zhou B.C."/>
            <person name="Shi M."/>
            <person name="Huang Y."/>
            <person name="Zhang Y.Z."/>
        </authorList>
    </citation>
    <scope>NUCLEOTIDE SEQUENCE [LARGE SCALE GENOMIC DNA]</scope>
    <source>
        <strain evidence="1 2">SM1222</strain>
    </source>
</reference>
<dbReference type="NCBIfam" id="TIGR02549">
    <property type="entry name" value="CRISPR_DxTHG"/>
    <property type="match status" value="1"/>
</dbReference>
<keyword evidence="2" id="KW-1185">Reference proteome</keyword>
<dbReference type="EMBL" id="CP021377">
    <property type="protein sequence ID" value="ART83443.1"/>
    <property type="molecule type" value="Genomic_DNA"/>
</dbReference>
<dbReference type="RefSeq" id="WP_087038012.1">
    <property type="nucleotide sequence ID" value="NZ_CP021377.1"/>
</dbReference>
<organism evidence="1 2">
    <name type="scientific">Oceanisphaera profunda</name>
    <dbReference type="NCBI Taxonomy" id="1416627"/>
    <lineage>
        <taxon>Bacteria</taxon>
        <taxon>Pseudomonadati</taxon>
        <taxon>Pseudomonadota</taxon>
        <taxon>Gammaproteobacteria</taxon>
        <taxon>Aeromonadales</taxon>
        <taxon>Aeromonadaceae</taxon>
        <taxon>Oceanisphaera</taxon>
    </lineage>
</organism>
<proteinExistence type="predicted"/>
<protein>
    <submittedName>
        <fullName evidence="1">CRISPR-associated protein</fullName>
    </submittedName>
</protein>
<dbReference type="InterPro" id="IPR013383">
    <property type="entry name" value="CRISPR-assoc_prot_DxTHG_CS"/>
</dbReference>
<dbReference type="KEGG" id="opf:CBP31_13095"/>
<dbReference type="InterPro" id="IPR011742">
    <property type="entry name" value="CRISPR-assoc_prot_TM1812"/>
</dbReference>